<dbReference type="AlphaFoldDB" id="A0A5C5B7G3"/>
<dbReference type="PANTHER" id="PTHR36974">
    <property type="entry name" value="MEMBRANE PROTEIN-RELATED"/>
    <property type="match status" value="1"/>
</dbReference>
<dbReference type="OrthoDB" id="3267646at2"/>
<gene>
    <name evidence="1" type="ORF">FH969_14490</name>
</gene>
<name>A0A5C5B7G3_9MICO</name>
<proteinExistence type="predicted"/>
<comment type="caution">
    <text evidence="1">The sequence shown here is derived from an EMBL/GenBank/DDBJ whole genome shotgun (WGS) entry which is preliminary data.</text>
</comment>
<reference evidence="1 2" key="1">
    <citation type="submission" date="2019-06" db="EMBL/GenBank/DDBJ databases">
        <title>Draft genome sequence of Miniimonas arenae KCTC 19750T isolated from sea sand.</title>
        <authorList>
            <person name="Park S.-J."/>
        </authorList>
    </citation>
    <scope>NUCLEOTIDE SEQUENCE [LARGE SCALE GENOMIC DNA]</scope>
    <source>
        <strain evidence="1 2">KCTC 19750</strain>
    </source>
</reference>
<organism evidence="1 2">
    <name type="scientific">Miniimonas arenae</name>
    <dbReference type="NCBI Taxonomy" id="676201"/>
    <lineage>
        <taxon>Bacteria</taxon>
        <taxon>Bacillati</taxon>
        <taxon>Actinomycetota</taxon>
        <taxon>Actinomycetes</taxon>
        <taxon>Micrococcales</taxon>
        <taxon>Beutenbergiaceae</taxon>
        <taxon>Miniimonas</taxon>
    </lineage>
</organism>
<evidence type="ECO:0000313" key="1">
    <source>
        <dbReference type="EMBL" id="TNU72858.1"/>
    </source>
</evidence>
<sequence>MHLVRPEVFEPIIPTPLRPWKRGLVVASGVAELACAVGLLAPTTRRAAGKASAALLLAVWPANVQMSVDLGRRALEKGDAASIATFVVSVLRLPVQVPLVRAALHAR</sequence>
<dbReference type="EMBL" id="VENP01000095">
    <property type="protein sequence ID" value="TNU72858.1"/>
    <property type="molecule type" value="Genomic_DNA"/>
</dbReference>
<accession>A0A5C5B7G3</accession>
<keyword evidence="2" id="KW-1185">Reference proteome</keyword>
<dbReference type="Proteomes" id="UP000313849">
    <property type="component" value="Unassembled WGS sequence"/>
</dbReference>
<protein>
    <submittedName>
        <fullName evidence="1">DoxX family protein</fullName>
    </submittedName>
</protein>
<evidence type="ECO:0000313" key="2">
    <source>
        <dbReference type="Proteomes" id="UP000313849"/>
    </source>
</evidence>
<dbReference type="PANTHER" id="PTHR36974:SF1">
    <property type="entry name" value="DOXX FAMILY MEMBRANE PROTEIN"/>
    <property type="match status" value="1"/>
</dbReference>